<sequence>MNREQRQHLARLTLEALNTGRYHTGSGTEVSIEAWQHAAMQGSLLYRPADATAVGQEPGLAGNAQGEVRVYQATTLEAAAALSRQFARVGVLNFASARNPGGGFLGGSQAQEESLARSSGLYPCIAQFREMYEHNAHLNGFYSDYAIYSPGVPVLRTDAGDWLSEPYRVDIITSPAVNAGALRRNSPELLPELEPTMRRRIRQVLGMAARPGCEALVLGAWGCGVFGNDPAQVARLFAEALTQPGWRNQFKRIDFAIFDPNAPHAVLGAFEAELAGV</sequence>
<evidence type="ECO:0000313" key="3">
    <source>
        <dbReference type="Proteomes" id="UP000298471"/>
    </source>
</evidence>
<reference evidence="2 3" key="1">
    <citation type="submission" date="2019-04" db="EMBL/GenBank/DDBJ databases">
        <authorList>
            <person name="Feng G."/>
            <person name="Zhang J."/>
            <person name="Zhu H."/>
        </authorList>
    </citation>
    <scope>NUCLEOTIDE SEQUENCE [LARGE SCALE GENOMIC DNA]</scope>
    <source>
        <strain evidence="2 3">9PBR-1</strain>
    </source>
</reference>
<dbReference type="Proteomes" id="UP000298471">
    <property type="component" value="Unassembled WGS sequence"/>
</dbReference>
<proteinExistence type="predicted"/>
<dbReference type="OrthoDB" id="9806181at2"/>
<evidence type="ECO:0000259" key="1">
    <source>
        <dbReference type="Pfam" id="PF10021"/>
    </source>
</evidence>
<dbReference type="RefSeq" id="WP_135391534.1">
    <property type="nucleotide sequence ID" value="NZ_SRMB01000001.1"/>
</dbReference>
<dbReference type="PANTHER" id="PTHR35596">
    <property type="entry name" value="DUF2263 DOMAIN-CONTAINING PROTEIN"/>
    <property type="match status" value="1"/>
</dbReference>
<dbReference type="AlphaFoldDB" id="A0A4Z0QHK2"/>
<dbReference type="EMBL" id="SRMB01000001">
    <property type="protein sequence ID" value="TGE28162.1"/>
    <property type="molecule type" value="Genomic_DNA"/>
</dbReference>
<accession>A0A4Z0QHK2</accession>
<dbReference type="InterPro" id="IPR019261">
    <property type="entry name" value="PARG_cat_microbial"/>
</dbReference>
<dbReference type="PANTHER" id="PTHR35596:SF1">
    <property type="entry name" value="MICROBIAL-TYPE PARG CATALYTIC DOMAIN-CONTAINING PROTEIN"/>
    <property type="match status" value="1"/>
</dbReference>
<dbReference type="NCBIfam" id="TIGR02452">
    <property type="entry name" value="TIGR02452 family protein"/>
    <property type="match status" value="1"/>
</dbReference>
<dbReference type="PIRSF" id="PIRSF014899">
    <property type="entry name" value="UCP014899"/>
    <property type="match status" value="1"/>
</dbReference>
<gene>
    <name evidence="2" type="ORF">E5K02_01475</name>
</gene>
<dbReference type="Pfam" id="PF10021">
    <property type="entry name" value="PARG_cat_microb"/>
    <property type="match status" value="1"/>
</dbReference>
<dbReference type="InterPro" id="IPR012664">
    <property type="entry name" value="CHP02452"/>
</dbReference>
<protein>
    <submittedName>
        <fullName evidence="2">TIGR02452 family protein</fullName>
    </submittedName>
</protein>
<dbReference type="InterPro" id="IPR043472">
    <property type="entry name" value="Macro_dom-like"/>
</dbReference>
<organism evidence="2 3">
    <name type="scientific">Hymenobacter metallicola</name>
    <dbReference type="NCBI Taxonomy" id="2563114"/>
    <lineage>
        <taxon>Bacteria</taxon>
        <taxon>Pseudomonadati</taxon>
        <taxon>Bacteroidota</taxon>
        <taxon>Cytophagia</taxon>
        <taxon>Cytophagales</taxon>
        <taxon>Hymenobacteraceae</taxon>
        <taxon>Hymenobacter</taxon>
    </lineage>
</organism>
<comment type="caution">
    <text evidence="2">The sequence shown here is derived from an EMBL/GenBank/DDBJ whole genome shotgun (WGS) entry which is preliminary data.</text>
</comment>
<feature type="domain" description="Microbial-type PARG catalytic" evidence="1">
    <location>
        <begin position="10"/>
        <end position="156"/>
    </location>
</feature>
<dbReference type="Gene3D" id="3.40.220.10">
    <property type="entry name" value="Leucine Aminopeptidase, subunit E, domain 1"/>
    <property type="match status" value="1"/>
</dbReference>
<name>A0A4Z0QHK2_9BACT</name>
<evidence type="ECO:0000313" key="2">
    <source>
        <dbReference type="EMBL" id="TGE28162.1"/>
    </source>
</evidence>
<dbReference type="SUPFAM" id="SSF52949">
    <property type="entry name" value="Macro domain-like"/>
    <property type="match status" value="1"/>
</dbReference>
<keyword evidence="3" id="KW-1185">Reference proteome</keyword>